<dbReference type="SUPFAM" id="SSF56529">
    <property type="entry name" value="FAH"/>
    <property type="match status" value="1"/>
</dbReference>
<name>A0A917SX91_9ACTN</name>
<dbReference type="PANTHER" id="PTHR42796:SF4">
    <property type="entry name" value="FUMARYLACETOACETATE HYDROLASE DOMAIN-CONTAINING PROTEIN 2A"/>
    <property type="match status" value="1"/>
</dbReference>
<dbReference type="GO" id="GO:0016853">
    <property type="term" value="F:isomerase activity"/>
    <property type="evidence" value="ECO:0007669"/>
    <property type="project" value="UniProtKB-KW"/>
</dbReference>
<evidence type="ECO:0000313" key="4">
    <source>
        <dbReference type="EMBL" id="GGL99423.1"/>
    </source>
</evidence>
<dbReference type="Pfam" id="PF01557">
    <property type="entry name" value="FAA_hydrolase"/>
    <property type="match status" value="1"/>
</dbReference>
<gene>
    <name evidence="4" type="ORF">GCM10011594_19260</name>
</gene>
<keyword evidence="4" id="KW-0413">Isomerase</keyword>
<dbReference type="GO" id="GO:0046872">
    <property type="term" value="F:metal ion binding"/>
    <property type="evidence" value="ECO:0007669"/>
    <property type="project" value="UniProtKB-KW"/>
</dbReference>
<protein>
    <submittedName>
        <fullName evidence="4">2-hydroxyhepta-2,4-diene-1,7-dioate isomerase</fullName>
    </submittedName>
</protein>
<dbReference type="Gene3D" id="3.90.850.10">
    <property type="entry name" value="Fumarylacetoacetase-like, C-terminal domain"/>
    <property type="match status" value="1"/>
</dbReference>
<dbReference type="Proteomes" id="UP000655208">
    <property type="component" value="Unassembled WGS sequence"/>
</dbReference>
<dbReference type="EMBL" id="BMNA01000003">
    <property type="protein sequence ID" value="GGL99423.1"/>
    <property type="molecule type" value="Genomic_DNA"/>
</dbReference>
<organism evidence="4 5">
    <name type="scientific">Nakamurella endophytica</name>
    <dbReference type="NCBI Taxonomy" id="1748367"/>
    <lineage>
        <taxon>Bacteria</taxon>
        <taxon>Bacillati</taxon>
        <taxon>Actinomycetota</taxon>
        <taxon>Actinomycetes</taxon>
        <taxon>Nakamurellales</taxon>
        <taxon>Nakamurellaceae</taxon>
        <taxon>Nakamurella</taxon>
    </lineage>
</organism>
<comment type="caution">
    <text evidence="4">The sequence shown here is derived from an EMBL/GenBank/DDBJ whole genome shotgun (WGS) entry which is preliminary data.</text>
</comment>
<evidence type="ECO:0000259" key="3">
    <source>
        <dbReference type="Pfam" id="PF01557"/>
    </source>
</evidence>
<reference evidence="4" key="2">
    <citation type="submission" date="2020-09" db="EMBL/GenBank/DDBJ databases">
        <authorList>
            <person name="Sun Q."/>
            <person name="Zhou Y."/>
        </authorList>
    </citation>
    <scope>NUCLEOTIDE SEQUENCE</scope>
    <source>
        <strain evidence="4">CGMCC 4.7308</strain>
    </source>
</reference>
<keyword evidence="2" id="KW-0479">Metal-binding</keyword>
<proteinExistence type="inferred from homology"/>
<dbReference type="AlphaFoldDB" id="A0A917SX91"/>
<dbReference type="InterPro" id="IPR011234">
    <property type="entry name" value="Fumarylacetoacetase-like_C"/>
</dbReference>
<dbReference type="RefSeq" id="WP_188941282.1">
    <property type="nucleotide sequence ID" value="NZ_BMNA01000003.1"/>
</dbReference>
<comment type="similarity">
    <text evidence="1">Belongs to the FAH family.</text>
</comment>
<dbReference type="FunFam" id="3.90.850.10:FF:000002">
    <property type="entry name" value="2-hydroxyhepta-2,4-diene-1,7-dioate isomerase"/>
    <property type="match status" value="1"/>
</dbReference>
<evidence type="ECO:0000256" key="1">
    <source>
        <dbReference type="ARBA" id="ARBA00010211"/>
    </source>
</evidence>
<sequence>MSPLPVDRPGKIIAVGLNYRDHAAESEASLPASPIMFAKWTTCLIASGDPILIPAGIDEVDWEAELAVVIGRTAKDVAVEDALSYVSGYTCMNDVSARRRQRDDQQWTPSKSFDTFGPIGPVVVPADRIPDPQDLQVISRVNGTVMQSSSTRDMIFTVAQLIAHASIGTTLEPGDILSTGTPSGVGAFRPDPIFLKDGDVVEIEVEGIGVLTNPVVQL</sequence>
<dbReference type="InterPro" id="IPR036663">
    <property type="entry name" value="Fumarylacetoacetase_C_sf"/>
</dbReference>
<accession>A0A917SX91</accession>
<feature type="domain" description="Fumarylacetoacetase-like C-terminal" evidence="3">
    <location>
        <begin position="11"/>
        <end position="216"/>
    </location>
</feature>
<dbReference type="PANTHER" id="PTHR42796">
    <property type="entry name" value="FUMARYLACETOACETATE HYDROLASE DOMAIN-CONTAINING PROTEIN 2A-RELATED"/>
    <property type="match status" value="1"/>
</dbReference>
<dbReference type="InterPro" id="IPR051121">
    <property type="entry name" value="FAH"/>
</dbReference>
<evidence type="ECO:0000256" key="2">
    <source>
        <dbReference type="ARBA" id="ARBA00022723"/>
    </source>
</evidence>
<keyword evidence="5" id="KW-1185">Reference proteome</keyword>
<dbReference type="GO" id="GO:0019752">
    <property type="term" value="P:carboxylic acid metabolic process"/>
    <property type="evidence" value="ECO:0007669"/>
    <property type="project" value="UniProtKB-ARBA"/>
</dbReference>
<evidence type="ECO:0000313" key="5">
    <source>
        <dbReference type="Proteomes" id="UP000655208"/>
    </source>
</evidence>
<reference evidence="4" key="1">
    <citation type="journal article" date="2014" name="Int. J. Syst. Evol. Microbiol.">
        <title>Complete genome sequence of Corynebacterium casei LMG S-19264T (=DSM 44701T), isolated from a smear-ripened cheese.</title>
        <authorList>
            <consortium name="US DOE Joint Genome Institute (JGI-PGF)"/>
            <person name="Walter F."/>
            <person name="Albersmeier A."/>
            <person name="Kalinowski J."/>
            <person name="Ruckert C."/>
        </authorList>
    </citation>
    <scope>NUCLEOTIDE SEQUENCE</scope>
    <source>
        <strain evidence="4">CGMCC 4.7308</strain>
    </source>
</reference>